<evidence type="ECO:0000259" key="3">
    <source>
        <dbReference type="Pfam" id="PF13439"/>
    </source>
</evidence>
<dbReference type="Gene3D" id="3.40.50.2000">
    <property type="entry name" value="Glycogen Phosphorylase B"/>
    <property type="match status" value="2"/>
</dbReference>
<dbReference type="EMBL" id="JAVHUY010000028">
    <property type="protein sequence ID" value="MDQ7908224.1"/>
    <property type="molecule type" value="Genomic_DNA"/>
</dbReference>
<keyword evidence="1 4" id="KW-0328">Glycosyltransferase</keyword>
<dbReference type="Pfam" id="PF13692">
    <property type="entry name" value="Glyco_trans_1_4"/>
    <property type="match status" value="1"/>
</dbReference>
<dbReference type="RefSeq" id="WP_308715490.1">
    <property type="nucleotide sequence ID" value="NZ_JAVHUY010000028.1"/>
</dbReference>
<gene>
    <name evidence="4" type="ORF">RB614_27230</name>
</gene>
<dbReference type="GO" id="GO:0016757">
    <property type="term" value="F:glycosyltransferase activity"/>
    <property type="evidence" value="ECO:0007669"/>
    <property type="project" value="UniProtKB-KW"/>
</dbReference>
<comment type="caution">
    <text evidence="4">The sequence shown here is derived from an EMBL/GenBank/DDBJ whole genome shotgun (WGS) entry which is preliminary data.</text>
</comment>
<dbReference type="Pfam" id="PF13439">
    <property type="entry name" value="Glyco_transf_4"/>
    <property type="match status" value="1"/>
</dbReference>
<dbReference type="EC" id="2.4.-.-" evidence="4"/>
<keyword evidence="5" id="KW-1185">Reference proteome</keyword>
<evidence type="ECO:0000313" key="5">
    <source>
        <dbReference type="Proteomes" id="UP001230908"/>
    </source>
</evidence>
<reference evidence="4 5" key="1">
    <citation type="submission" date="2023-08" db="EMBL/GenBank/DDBJ databases">
        <title>Phytohabitans sansha sp. nov., isolated from marine sediment.</title>
        <authorList>
            <person name="Zhao Y."/>
            <person name="Yi K."/>
        </authorList>
    </citation>
    <scope>NUCLEOTIDE SEQUENCE [LARGE SCALE GENOMIC DNA]</scope>
    <source>
        <strain evidence="4 5">ZYX-F-186</strain>
    </source>
</reference>
<sequence length="424" mass="46570">MTAPSEATTTTIETETVTAGEPGETRRLRIALVLKTSEGGLWTVPHVDELRSRGHEVIAVLPPAEGRLREALTARGVRVVDSPFGFRFWPTLRTLRGLLGLRRQLRDLRPDVIHYHLYASALAARLATAGMGLCRAHMVAGPLPLESRLVRIAERALVRLDTVTICGSDHTAKLYRRLGRPRSRTPAVPYGVDVESFAPLPPGTRAAVRADLGVDRDMFLAVMVAYVYAPKRLAHRAQGIKGHAVLLDAWRAFHAQNPRSRLLLVGSGFDPAAERYRLELVRRYGLDGDPAISWLPSVPDVRPYYAAADVSVSPSLSENHGAALEASAMGVPCIVSDAGGLPETIDVTTGWLVPAGDAEMLSIALDAAHDEFRRGRLAARRDRARERMVYHFDRRRAATEVADVIERAAAGRLPTRLTRSRPRR</sequence>
<dbReference type="CDD" id="cd03801">
    <property type="entry name" value="GT4_PimA-like"/>
    <property type="match status" value="1"/>
</dbReference>
<dbReference type="InterPro" id="IPR028098">
    <property type="entry name" value="Glyco_trans_4-like_N"/>
</dbReference>
<proteinExistence type="predicted"/>
<name>A0ABU0ZMG8_9ACTN</name>
<organism evidence="4 5">
    <name type="scientific">Phytohabitans maris</name>
    <dbReference type="NCBI Taxonomy" id="3071409"/>
    <lineage>
        <taxon>Bacteria</taxon>
        <taxon>Bacillati</taxon>
        <taxon>Actinomycetota</taxon>
        <taxon>Actinomycetes</taxon>
        <taxon>Micromonosporales</taxon>
        <taxon>Micromonosporaceae</taxon>
    </lineage>
</organism>
<feature type="domain" description="Glycosyltransferase subfamily 4-like N-terminal" evidence="3">
    <location>
        <begin position="48"/>
        <end position="195"/>
    </location>
</feature>
<dbReference type="SUPFAM" id="SSF53756">
    <property type="entry name" value="UDP-Glycosyltransferase/glycogen phosphorylase"/>
    <property type="match status" value="1"/>
</dbReference>
<protein>
    <submittedName>
        <fullName evidence="4">Glycosyltransferase family 4 protein</fullName>
        <ecNumber evidence="4">2.4.-.-</ecNumber>
    </submittedName>
</protein>
<evidence type="ECO:0000313" key="4">
    <source>
        <dbReference type="EMBL" id="MDQ7908224.1"/>
    </source>
</evidence>
<dbReference type="Proteomes" id="UP001230908">
    <property type="component" value="Unassembled WGS sequence"/>
</dbReference>
<dbReference type="PANTHER" id="PTHR12526:SF510">
    <property type="entry name" value="D-INOSITOL 3-PHOSPHATE GLYCOSYLTRANSFERASE"/>
    <property type="match status" value="1"/>
</dbReference>
<keyword evidence="2 4" id="KW-0808">Transferase</keyword>
<accession>A0ABU0ZMG8</accession>
<evidence type="ECO:0000256" key="2">
    <source>
        <dbReference type="ARBA" id="ARBA00022679"/>
    </source>
</evidence>
<dbReference type="PANTHER" id="PTHR12526">
    <property type="entry name" value="GLYCOSYLTRANSFERASE"/>
    <property type="match status" value="1"/>
</dbReference>
<evidence type="ECO:0000256" key="1">
    <source>
        <dbReference type="ARBA" id="ARBA00022676"/>
    </source>
</evidence>